<dbReference type="Proteomes" id="UP000299102">
    <property type="component" value="Unassembled WGS sequence"/>
</dbReference>
<organism evidence="2 3">
    <name type="scientific">Eumeta variegata</name>
    <name type="common">Bagworm moth</name>
    <name type="synonym">Eumeta japonica</name>
    <dbReference type="NCBI Taxonomy" id="151549"/>
    <lineage>
        <taxon>Eukaryota</taxon>
        <taxon>Metazoa</taxon>
        <taxon>Ecdysozoa</taxon>
        <taxon>Arthropoda</taxon>
        <taxon>Hexapoda</taxon>
        <taxon>Insecta</taxon>
        <taxon>Pterygota</taxon>
        <taxon>Neoptera</taxon>
        <taxon>Endopterygota</taxon>
        <taxon>Lepidoptera</taxon>
        <taxon>Glossata</taxon>
        <taxon>Ditrysia</taxon>
        <taxon>Tineoidea</taxon>
        <taxon>Psychidae</taxon>
        <taxon>Oiketicinae</taxon>
        <taxon>Eumeta</taxon>
    </lineage>
</organism>
<dbReference type="EMBL" id="BGZK01000991">
    <property type="protein sequence ID" value="GBP67784.1"/>
    <property type="molecule type" value="Genomic_DNA"/>
</dbReference>
<evidence type="ECO:0000313" key="2">
    <source>
        <dbReference type="EMBL" id="GBP67784.1"/>
    </source>
</evidence>
<sequence length="113" mass="12622">MDTCNLKGVNHQYPIGDSWSDILLPLKREAIGYLMKKDRIDGKRRSGSRSVELSLTERDATTEGKQGDLKESNCFSLPTPRPTLHSDLNKALRAGPVRREWLKAAVTTVELTA</sequence>
<reference evidence="2 3" key="1">
    <citation type="journal article" date="2019" name="Commun. Biol.">
        <title>The bagworm genome reveals a unique fibroin gene that provides high tensile strength.</title>
        <authorList>
            <person name="Kono N."/>
            <person name="Nakamura H."/>
            <person name="Ohtoshi R."/>
            <person name="Tomita M."/>
            <person name="Numata K."/>
            <person name="Arakawa K."/>
        </authorList>
    </citation>
    <scope>NUCLEOTIDE SEQUENCE [LARGE SCALE GENOMIC DNA]</scope>
</reference>
<comment type="caution">
    <text evidence="2">The sequence shown here is derived from an EMBL/GenBank/DDBJ whole genome shotgun (WGS) entry which is preliminary data.</text>
</comment>
<proteinExistence type="predicted"/>
<evidence type="ECO:0000313" key="3">
    <source>
        <dbReference type="Proteomes" id="UP000299102"/>
    </source>
</evidence>
<accession>A0A4C1XYL1</accession>
<name>A0A4C1XYL1_EUMVA</name>
<keyword evidence="3" id="KW-1185">Reference proteome</keyword>
<dbReference type="AlphaFoldDB" id="A0A4C1XYL1"/>
<gene>
    <name evidence="2" type="ORF">EVAR_22186_1</name>
</gene>
<feature type="region of interest" description="Disordered" evidence="1">
    <location>
        <begin position="43"/>
        <end position="80"/>
    </location>
</feature>
<feature type="compositionally biased region" description="Basic and acidic residues" evidence="1">
    <location>
        <begin position="55"/>
        <end position="71"/>
    </location>
</feature>
<evidence type="ECO:0000256" key="1">
    <source>
        <dbReference type="SAM" id="MobiDB-lite"/>
    </source>
</evidence>
<protein>
    <submittedName>
        <fullName evidence="2">Uncharacterized protein</fullName>
    </submittedName>
</protein>